<dbReference type="KEGG" id="prz:GZH47_13745"/>
<evidence type="ECO:0000313" key="4">
    <source>
        <dbReference type="Proteomes" id="UP000479114"/>
    </source>
</evidence>
<feature type="compositionally biased region" description="Low complexity" evidence="2">
    <location>
        <begin position="6"/>
        <end position="43"/>
    </location>
</feature>
<gene>
    <name evidence="3" type="ORF">GZH47_13745</name>
</gene>
<dbReference type="PANTHER" id="PTHR43649:SF33">
    <property type="entry name" value="POLYGALACTURONAN_RHAMNOGALACTURONAN-BINDING PROTEIN YTCQ"/>
    <property type="match status" value="1"/>
</dbReference>
<evidence type="ECO:0000256" key="1">
    <source>
        <dbReference type="ARBA" id="ARBA00022729"/>
    </source>
</evidence>
<name>A0A6C0P9P1_9BACL</name>
<dbReference type="Proteomes" id="UP000479114">
    <property type="component" value="Chromosome"/>
</dbReference>
<dbReference type="PANTHER" id="PTHR43649">
    <property type="entry name" value="ARABINOSE-BINDING PROTEIN-RELATED"/>
    <property type="match status" value="1"/>
</dbReference>
<dbReference type="AlphaFoldDB" id="A0A6C0P9P1"/>
<dbReference type="EMBL" id="CP048286">
    <property type="protein sequence ID" value="QHW35091.1"/>
    <property type="molecule type" value="Genomic_DNA"/>
</dbReference>
<sequence length="540" mass="60253">MLLAACSSNGGNNDAGNAADANKAGDADSGNKAAANAGNDAAATDTKEAAPIKMSMALMAGPKTPDSWAEHTLEEDLTKTIGRSVDIQPVFLPDWSELNTKINLLMSAKDTRPNILWTGDTKEYTKWVKAGIVQDLTPSLQKYGKEILDYYTKDTMFYHWDKSGKIFRVPGDVPEASFMTTIVRKDWLDKLGLKEPKTLDEYVAMLRAFTNDDPDGNGKKDTYGLSGDNYYRSLAPFFYAYGIDVENFIKQDDGSIQFGALMPQVKNVLELLQTLYKEGVIDPRMSTAANSDDQKVNEIYSTGKVGSFYRFVDYFNPGNGAAISFKKLNPSGVYEAIDPIQGPEGFSSDMPDPGIGWCYLVVTDTTNADDAVQVLNTMATPDVFKDITFGKEGEQYKMENGEFTPTITPDEGNKLGLGNFGWYLQRKDAANIKNTPEVTALFEKRIQTSQPMRDKIVVFKSLERPQWDKYSADIKKVRDELFWSIITGKKPASAFDDFVKQYEKLGGKQIDEEAKQLYSTQSSEYDQFSEWYEANITPYK</sequence>
<organism evidence="3 4">
    <name type="scientific">Paenibacillus rhizovicinus</name>
    <dbReference type="NCBI Taxonomy" id="2704463"/>
    <lineage>
        <taxon>Bacteria</taxon>
        <taxon>Bacillati</taxon>
        <taxon>Bacillota</taxon>
        <taxon>Bacilli</taxon>
        <taxon>Bacillales</taxon>
        <taxon>Paenibacillaceae</taxon>
        <taxon>Paenibacillus</taxon>
    </lineage>
</organism>
<dbReference type="InterPro" id="IPR050490">
    <property type="entry name" value="Bact_solute-bd_prot1"/>
</dbReference>
<evidence type="ECO:0000256" key="2">
    <source>
        <dbReference type="SAM" id="MobiDB-lite"/>
    </source>
</evidence>
<keyword evidence="4" id="KW-1185">Reference proteome</keyword>
<dbReference type="Gene3D" id="3.40.190.10">
    <property type="entry name" value="Periplasmic binding protein-like II"/>
    <property type="match status" value="2"/>
</dbReference>
<protein>
    <submittedName>
        <fullName evidence="3">Extracellular solute-binding protein</fullName>
    </submittedName>
</protein>
<accession>A0A6C0P9P1</accession>
<evidence type="ECO:0000313" key="3">
    <source>
        <dbReference type="EMBL" id="QHW35091.1"/>
    </source>
</evidence>
<feature type="region of interest" description="Disordered" evidence="2">
    <location>
        <begin position="6"/>
        <end position="46"/>
    </location>
</feature>
<keyword evidence="1" id="KW-0732">Signal</keyword>
<reference evidence="3 4" key="1">
    <citation type="submission" date="2020-02" db="EMBL/GenBank/DDBJ databases">
        <title>Paenibacillus sp. nov., isolated from rhizosphere soil of tomato.</title>
        <authorList>
            <person name="Weon H.-Y."/>
            <person name="Lee S.A."/>
        </authorList>
    </citation>
    <scope>NUCLEOTIDE SEQUENCE [LARGE SCALE GENOMIC DNA]</scope>
    <source>
        <strain evidence="3 4">14171R-81</strain>
    </source>
</reference>
<dbReference type="SUPFAM" id="SSF53850">
    <property type="entry name" value="Periplasmic binding protein-like II"/>
    <property type="match status" value="1"/>
</dbReference>
<proteinExistence type="predicted"/>